<organism evidence="2 3">
    <name type="scientific">Candidatus Uhrbacteria bacterium RIFCSPHIGHO2_02_FULL_53_13</name>
    <dbReference type="NCBI Taxonomy" id="1802389"/>
    <lineage>
        <taxon>Bacteria</taxon>
        <taxon>Candidatus Uhriibacteriota</taxon>
    </lineage>
</organism>
<accession>A0A1F7TYJ8</accession>
<proteinExistence type="predicted"/>
<protein>
    <submittedName>
        <fullName evidence="2">Uncharacterized protein</fullName>
    </submittedName>
</protein>
<evidence type="ECO:0000313" key="3">
    <source>
        <dbReference type="Proteomes" id="UP000177097"/>
    </source>
</evidence>
<dbReference type="AlphaFoldDB" id="A0A1F7TYJ8"/>
<dbReference type="STRING" id="1802389.A3C17_01690"/>
<keyword evidence="1" id="KW-0812">Transmembrane</keyword>
<sequence>MGFFKKSPAPLEADVDVASELRGPTLKEETKKTAKQFDRAIWWIRHRETLKRGGVVFLIVLEAVIGLVGLWKFVDYLLIDYSREQVLVNTFFDGAGSLHETASAQAPKELTLRAPVVVSSADAYDVVAFAENANEAWVAQLTYHFTYGGRSSEPQTTILLQGETAPLVAWGVEAPRPSGAQLVVEQTDWWRIDKKEIPYPIAWKEERLNLKTIGEPVHSNDIAIGSKTFGRTTFTLKNTSGFGFYDVDLFVVLRRGGAVVGVNRTVLSNVLPLEERTVQVNWFSQVPPATSIDLFPRVSLFDASVYRPESPEVPVHLRDTLIRRR</sequence>
<comment type="caution">
    <text evidence="2">The sequence shown here is derived from an EMBL/GenBank/DDBJ whole genome shotgun (WGS) entry which is preliminary data.</text>
</comment>
<evidence type="ECO:0000313" key="2">
    <source>
        <dbReference type="EMBL" id="OGL70678.1"/>
    </source>
</evidence>
<reference evidence="2 3" key="1">
    <citation type="journal article" date="2016" name="Nat. Commun.">
        <title>Thousands of microbial genomes shed light on interconnected biogeochemical processes in an aquifer system.</title>
        <authorList>
            <person name="Anantharaman K."/>
            <person name="Brown C.T."/>
            <person name="Hug L.A."/>
            <person name="Sharon I."/>
            <person name="Castelle C.J."/>
            <person name="Probst A.J."/>
            <person name="Thomas B.C."/>
            <person name="Singh A."/>
            <person name="Wilkins M.J."/>
            <person name="Karaoz U."/>
            <person name="Brodie E.L."/>
            <person name="Williams K.H."/>
            <person name="Hubbard S.S."/>
            <person name="Banfield J.F."/>
        </authorList>
    </citation>
    <scope>NUCLEOTIDE SEQUENCE [LARGE SCALE GENOMIC DNA]</scope>
</reference>
<keyword evidence="1" id="KW-0472">Membrane</keyword>
<evidence type="ECO:0000256" key="1">
    <source>
        <dbReference type="SAM" id="Phobius"/>
    </source>
</evidence>
<name>A0A1F7TYJ8_9BACT</name>
<dbReference type="EMBL" id="MGDX01000027">
    <property type="protein sequence ID" value="OGL70678.1"/>
    <property type="molecule type" value="Genomic_DNA"/>
</dbReference>
<gene>
    <name evidence="2" type="ORF">A3C17_01690</name>
</gene>
<dbReference type="Proteomes" id="UP000177097">
    <property type="component" value="Unassembled WGS sequence"/>
</dbReference>
<keyword evidence="1" id="KW-1133">Transmembrane helix</keyword>
<feature type="transmembrane region" description="Helical" evidence="1">
    <location>
        <begin position="55"/>
        <end position="74"/>
    </location>
</feature>